<keyword evidence="2" id="KW-1185">Reference proteome</keyword>
<sequence>MYCNYHKNKYDEEQKEKWKEYKRRRMHNEEQRKFQRFYSSKEWRMVRQLAIRDTVSIDVIDYYKFNKITQGEIVHHIVEVSEDYDKRLNRDNLIYLTASNHKFAHKEYCKGNKEKMQNLLLSLKSRFMEEFDL</sequence>
<evidence type="ECO:0008006" key="3">
    <source>
        <dbReference type="Google" id="ProtNLM"/>
    </source>
</evidence>
<proteinExistence type="predicted"/>
<dbReference type="RefSeq" id="WP_307484378.1">
    <property type="nucleotide sequence ID" value="NZ_JAUSUF010000002.1"/>
</dbReference>
<dbReference type="Proteomes" id="UP001228504">
    <property type="component" value="Unassembled WGS sequence"/>
</dbReference>
<protein>
    <recommendedName>
        <fullName evidence="3">HNH endonuclease</fullName>
    </recommendedName>
</protein>
<evidence type="ECO:0000313" key="2">
    <source>
        <dbReference type="Proteomes" id="UP001228504"/>
    </source>
</evidence>
<accession>A0ABT9USC8</accession>
<evidence type="ECO:0000313" key="1">
    <source>
        <dbReference type="EMBL" id="MDQ0149224.1"/>
    </source>
</evidence>
<reference evidence="1 2" key="1">
    <citation type="submission" date="2023-07" db="EMBL/GenBank/DDBJ databases">
        <title>Genomic Encyclopedia of Type Strains, Phase IV (KMG-IV): sequencing the most valuable type-strain genomes for metagenomic binning, comparative biology and taxonomic classification.</title>
        <authorList>
            <person name="Goeker M."/>
        </authorList>
    </citation>
    <scope>NUCLEOTIDE SEQUENCE [LARGE SCALE GENOMIC DNA]</scope>
    <source>
        <strain evidence="1 2">DSM 20694</strain>
    </source>
</reference>
<gene>
    <name evidence="1" type="ORF">J2S18_001154</name>
</gene>
<comment type="caution">
    <text evidence="1">The sequence shown here is derived from an EMBL/GenBank/DDBJ whole genome shotgun (WGS) entry which is preliminary data.</text>
</comment>
<name>A0ABT9USC8_9FIRM</name>
<dbReference type="EMBL" id="JAUSUF010000002">
    <property type="protein sequence ID" value="MDQ0149224.1"/>
    <property type="molecule type" value="Genomic_DNA"/>
</dbReference>
<organism evidence="1 2">
    <name type="scientific">Eubacterium multiforme</name>
    <dbReference type="NCBI Taxonomy" id="83339"/>
    <lineage>
        <taxon>Bacteria</taxon>
        <taxon>Bacillati</taxon>
        <taxon>Bacillota</taxon>
        <taxon>Clostridia</taxon>
        <taxon>Eubacteriales</taxon>
        <taxon>Eubacteriaceae</taxon>
        <taxon>Eubacterium</taxon>
    </lineage>
</organism>